<accession>A0A3P3ETK2</accession>
<reference evidence="2 3" key="2">
    <citation type="submission" date="2018-12" db="EMBL/GenBank/DDBJ databases">
        <title>The genome sequences of strain 502.</title>
        <authorList>
            <person name="Gao J."/>
            <person name="Sun J."/>
        </authorList>
    </citation>
    <scope>NUCLEOTIDE SEQUENCE [LARGE SCALE GENOMIC DNA]</scope>
    <source>
        <strain evidence="2 3">502</strain>
    </source>
</reference>
<dbReference type="RefSeq" id="WP_124958058.1">
    <property type="nucleotide sequence ID" value="NZ_CBFHCE010000001.1"/>
</dbReference>
<name>A0A3P3ETK2_9BURK</name>
<dbReference type="Pfam" id="PF01874">
    <property type="entry name" value="CitG"/>
    <property type="match status" value="1"/>
</dbReference>
<dbReference type="GO" id="GO:0005524">
    <property type="term" value="F:ATP binding"/>
    <property type="evidence" value="ECO:0007669"/>
    <property type="project" value="InterPro"/>
</dbReference>
<gene>
    <name evidence="1" type="ORF">EH244_08965</name>
    <name evidence="2" type="ORF">EJO66_06830</name>
</gene>
<comment type="caution">
    <text evidence="1">The sequence shown here is derived from an EMBL/GenBank/DDBJ whole genome shotgun (WGS) entry which is preliminary data.</text>
</comment>
<dbReference type="InterPro" id="IPR002736">
    <property type="entry name" value="CitG"/>
</dbReference>
<evidence type="ECO:0000313" key="2">
    <source>
        <dbReference type="EMBL" id="RSZ41621.1"/>
    </source>
</evidence>
<dbReference type="EMBL" id="RXFQ01000003">
    <property type="protein sequence ID" value="RSZ41621.1"/>
    <property type="molecule type" value="Genomic_DNA"/>
</dbReference>
<evidence type="ECO:0000313" key="4">
    <source>
        <dbReference type="Proteomes" id="UP000271590"/>
    </source>
</evidence>
<sequence>MMMTNARQAAIERARACFLRACWLDVAVRKPGNVSQASPGHGMQASMFVASAEAAAGALFEPGLRVGARIEAAVAATWAVAGCNTNLGILLLCAPIALAVEQHPHAGTPAALRAAVESVLATLDIDDTRAAYRAIAQAHPGGLGTAPSEDVRDAPSVDLRAAMALAADRDLIARQYRDGFADLFALAFQEPVQPAGCGEAPADAGALPDTATVAFVQRLYLACLGAFPDSHIVRKHGERVAQTVMTAAQAWRERAGAGVALDADPGFAAWDLSLKAAGVNPGTSADFTVAALLLSGWIRSCAAPAREAANGWHGS</sequence>
<evidence type="ECO:0000313" key="1">
    <source>
        <dbReference type="EMBL" id="RRH89715.1"/>
    </source>
</evidence>
<dbReference type="AlphaFoldDB" id="A0A3P3ETK2"/>
<dbReference type="EMBL" id="RQXU01000004">
    <property type="protein sequence ID" value="RRH89715.1"/>
    <property type="molecule type" value="Genomic_DNA"/>
</dbReference>
<keyword evidence="3" id="KW-1185">Reference proteome</keyword>
<organism evidence="1 4">
    <name type="scientific">Variovorax beijingensis</name>
    <dbReference type="NCBI Taxonomy" id="2496117"/>
    <lineage>
        <taxon>Bacteria</taxon>
        <taxon>Pseudomonadati</taxon>
        <taxon>Pseudomonadota</taxon>
        <taxon>Betaproteobacteria</taxon>
        <taxon>Burkholderiales</taxon>
        <taxon>Comamonadaceae</taxon>
        <taxon>Variovorax</taxon>
    </lineage>
</organism>
<dbReference type="Gene3D" id="1.10.4200.10">
    <property type="entry name" value="Triphosphoribosyl-dephospho-CoA protein"/>
    <property type="match status" value="1"/>
</dbReference>
<dbReference type="Proteomes" id="UP000271137">
    <property type="component" value="Unassembled WGS sequence"/>
</dbReference>
<dbReference type="GO" id="GO:0046917">
    <property type="term" value="F:triphosphoribosyl-dephospho-CoA synthase activity"/>
    <property type="evidence" value="ECO:0007669"/>
    <property type="project" value="InterPro"/>
</dbReference>
<dbReference type="Proteomes" id="UP000271590">
    <property type="component" value="Unassembled WGS sequence"/>
</dbReference>
<evidence type="ECO:0000313" key="3">
    <source>
        <dbReference type="Proteomes" id="UP000271137"/>
    </source>
</evidence>
<protein>
    <submittedName>
        <fullName evidence="1">Triphosphoribosyl-dephospho-CoA synthase</fullName>
    </submittedName>
</protein>
<dbReference type="PANTHER" id="PTHR42280:SF1">
    <property type="entry name" value="CITG FAMILY PROTEIN"/>
    <property type="match status" value="1"/>
</dbReference>
<proteinExistence type="predicted"/>
<reference evidence="1 4" key="1">
    <citation type="submission" date="2018-11" db="EMBL/GenBank/DDBJ databases">
        <title>The genome of Variovorax sp T529.</title>
        <authorList>
            <person name="Gao J."/>
        </authorList>
    </citation>
    <scope>NUCLEOTIDE SEQUENCE [LARGE SCALE GENOMIC DNA]</scope>
    <source>
        <strain evidence="1 4">T529</strain>
    </source>
</reference>
<dbReference type="PANTHER" id="PTHR42280">
    <property type="entry name" value="CITG FAMILY PROTEIN"/>
    <property type="match status" value="1"/>
</dbReference>